<comment type="caution">
    <text evidence="6">The sequence shown here is derived from an EMBL/GenBank/DDBJ whole genome shotgun (WGS) entry which is preliminary data.</text>
</comment>
<evidence type="ECO:0000256" key="2">
    <source>
        <dbReference type="ARBA" id="ARBA00023295"/>
    </source>
</evidence>
<keyword evidence="4" id="KW-0732">Signal</keyword>
<dbReference type="GO" id="GO:0004553">
    <property type="term" value="F:hydrolase activity, hydrolyzing O-glycosyl compounds"/>
    <property type="evidence" value="ECO:0007669"/>
    <property type="project" value="InterPro"/>
</dbReference>
<comment type="similarity">
    <text evidence="3">Belongs to the glycosyl hydrolase 5 (cellulase A) family.</text>
</comment>
<dbReference type="SUPFAM" id="SSF51445">
    <property type="entry name" value="(Trans)glycosidases"/>
    <property type="match status" value="1"/>
</dbReference>
<evidence type="ECO:0000313" key="6">
    <source>
        <dbReference type="EMBL" id="RRR66381.1"/>
    </source>
</evidence>
<reference evidence="6 7" key="1">
    <citation type="submission" date="2018-12" db="EMBL/GenBank/DDBJ databases">
        <title>Genome Sequence of Candidatus Viridilinea halotolerans isolated from saline sulfide-rich spring.</title>
        <authorList>
            <person name="Grouzdev D.S."/>
            <person name="Burganskaya E.I."/>
            <person name="Krutkina M.S."/>
            <person name="Sukhacheva M.V."/>
            <person name="Gorlenko V.M."/>
        </authorList>
    </citation>
    <scope>NUCLEOTIDE SEQUENCE [LARGE SCALE GENOMIC DNA]</scope>
    <source>
        <strain evidence="6">Chok-6</strain>
    </source>
</reference>
<name>A0A426TRU1_9CHLR</name>
<dbReference type="GO" id="GO:0000272">
    <property type="term" value="P:polysaccharide catabolic process"/>
    <property type="evidence" value="ECO:0007669"/>
    <property type="project" value="InterPro"/>
</dbReference>
<dbReference type="Proteomes" id="UP000280307">
    <property type="component" value="Unassembled WGS sequence"/>
</dbReference>
<dbReference type="PROSITE" id="PS51257">
    <property type="entry name" value="PROKAR_LIPOPROTEIN"/>
    <property type="match status" value="1"/>
</dbReference>
<evidence type="ECO:0000313" key="7">
    <source>
        <dbReference type="Proteomes" id="UP000280307"/>
    </source>
</evidence>
<gene>
    <name evidence="6" type="ORF">EI684_20855</name>
</gene>
<feature type="signal peptide" evidence="4">
    <location>
        <begin position="1"/>
        <end position="28"/>
    </location>
</feature>
<dbReference type="InterPro" id="IPR001547">
    <property type="entry name" value="Glyco_hydro_5"/>
</dbReference>
<proteinExistence type="inferred from homology"/>
<keyword evidence="2 3" id="KW-0326">Glycosidase</keyword>
<organism evidence="6 7">
    <name type="scientific">Candidatus Viridilinea halotolerans</name>
    <dbReference type="NCBI Taxonomy" id="2491704"/>
    <lineage>
        <taxon>Bacteria</taxon>
        <taxon>Bacillati</taxon>
        <taxon>Chloroflexota</taxon>
        <taxon>Chloroflexia</taxon>
        <taxon>Chloroflexales</taxon>
        <taxon>Chloroflexineae</taxon>
        <taxon>Oscillochloridaceae</taxon>
        <taxon>Candidatus Viridilinea</taxon>
    </lineage>
</organism>
<evidence type="ECO:0000256" key="4">
    <source>
        <dbReference type="SAM" id="SignalP"/>
    </source>
</evidence>
<dbReference type="InterPro" id="IPR017853">
    <property type="entry name" value="GH"/>
</dbReference>
<dbReference type="PANTHER" id="PTHR12631">
    <property type="entry name" value="ALPHA-L-IDURONIDASE"/>
    <property type="match status" value="1"/>
</dbReference>
<dbReference type="Pfam" id="PF00150">
    <property type="entry name" value="Cellulase"/>
    <property type="match status" value="1"/>
</dbReference>
<dbReference type="PANTHER" id="PTHR12631:SF10">
    <property type="entry name" value="BETA-XYLOSIDASE-LIKE PROTEIN-RELATED"/>
    <property type="match status" value="1"/>
</dbReference>
<sequence length="456" mass="50561">MKQFHFHPTRCWVLLPLLLVLLTLTACGASDTMAVSPPATVPTAQIVATPEPQVPLQISVPEGFFPPQGLEVAAPLPPLGEPDPTFVPPPPLPTFREGPGGLPYPLTLAKLDFGVVGHLYYTDRATALSKAREGGFRWFRQQIHWRDIEDTSGAFFWGDLDGIVADVNAAGMLLMINITRSPSWYTANGADGLPQDPATLARFTRALAERYQGRVHAILIWNEQNLAYENGGQIGPEDPGHFVEIMAASYEAIKAVDPSILVVVGAPASTATNHPDIAMDSLAYLRAMYTYRDGMLRDYFDIQALHPGGSANPPETLYPAQPSNAQGWTDDPSFYFRHVENQRRVMEEAGMGAHQVWITEYGWATANNSPGYEFGNQISFETQRDYIVGAIDYTFAHYPWVSNMFLWNLNFTVLQREAGRDPMHEQGSFSIVNADWSPRPAFWGIQQAIAAVRQRQ</sequence>
<dbReference type="EMBL" id="RSAS01000858">
    <property type="protein sequence ID" value="RRR66381.1"/>
    <property type="molecule type" value="Genomic_DNA"/>
</dbReference>
<evidence type="ECO:0000259" key="5">
    <source>
        <dbReference type="Pfam" id="PF00150"/>
    </source>
</evidence>
<dbReference type="Gene3D" id="3.20.20.80">
    <property type="entry name" value="Glycosidases"/>
    <property type="match status" value="1"/>
</dbReference>
<keyword evidence="1 3" id="KW-0378">Hydrolase</keyword>
<dbReference type="AlphaFoldDB" id="A0A426TRU1"/>
<protein>
    <recommendedName>
        <fullName evidence="5">Glycoside hydrolase family 5 domain-containing protein</fullName>
    </recommendedName>
</protein>
<evidence type="ECO:0000256" key="1">
    <source>
        <dbReference type="ARBA" id="ARBA00022801"/>
    </source>
</evidence>
<feature type="domain" description="Glycoside hydrolase family 5" evidence="5">
    <location>
        <begin position="123"/>
        <end position="271"/>
    </location>
</feature>
<feature type="chain" id="PRO_5019097758" description="Glycoside hydrolase family 5 domain-containing protein" evidence="4">
    <location>
        <begin position="29"/>
        <end position="456"/>
    </location>
</feature>
<accession>A0A426TRU1</accession>
<evidence type="ECO:0000256" key="3">
    <source>
        <dbReference type="RuleBase" id="RU361153"/>
    </source>
</evidence>
<dbReference type="InterPro" id="IPR051923">
    <property type="entry name" value="Glycosyl_Hydrolase_39"/>
</dbReference>